<dbReference type="InterPro" id="IPR001667">
    <property type="entry name" value="DDH_dom"/>
</dbReference>
<feature type="domain" description="DHHA1" evidence="2">
    <location>
        <begin position="252"/>
        <end position="330"/>
    </location>
</feature>
<dbReference type="Pfam" id="PF02272">
    <property type="entry name" value="DHHA1"/>
    <property type="match status" value="1"/>
</dbReference>
<accession>A0ABP8JYV8</accession>
<evidence type="ECO:0000313" key="4">
    <source>
        <dbReference type="Proteomes" id="UP001500635"/>
    </source>
</evidence>
<dbReference type="EMBL" id="BAABFR010000059">
    <property type="protein sequence ID" value="GAA4398067.1"/>
    <property type="molecule type" value="Genomic_DNA"/>
</dbReference>
<dbReference type="PANTHER" id="PTHR47618">
    <property type="entry name" value="BIFUNCTIONAL OLIGORIBONUCLEASE AND PAP PHOSPHATASE NRNA"/>
    <property type="match status" value="1"/>
</dbReference>
<dbReference type="InterPro" id="IPR038763">
    <property type="entry name" value="DHH_sf"/>
</dbReference>
<proteinExistence type="predicted"/>
<dbReference type="Gene3D" id="3.10.310.30">
    <property type="match status" value="1"/>
</dbReference>
<comment type="caution">
    <text evidence="3">The sequence shown here is derived from an EMBL/GenBank/DDBJ whole genome shotgun (WGS) entry which is preliminary data.</text>
</comment>
<dbReference type="InterPro" id="IPR051319">
    <property type="entry name" value="Oligoribo/pAp-PDE_c-di-AMP_PDE"/>
</dbReference>
<keyword evidence="4" id="KW-1185">Reference proteome</keyword>
<evidence type="ECO:0000259" key="1">
    <source>
        <dbReference type="Pfam" id="PF01368"/>
    </source>
</evidence>
<dbReference type="InterPro" id="IPR003156">
    <property type="entry name" value="DHHA1_dom"/>
</dbReference>
<dbReference type="PANTHER" id="PTHR47618:SF1">
    <property type="entry name" value="BIFUNCTIONAL OLIGORIBONUCLEASE AND PAP PHOSPHATASE NRNA"/>
    <property type="match status" value="1"/>
</dbReference>
<feature type="domain" description="DDH" evidence="1">
    <location>
        <begin position="36"/>
        <end position="173"/>
    </location>
</feature>
<reference evidence="4" key="1">
    <citation type="journal article" date="2019" name="Int. J. Syst. Evol. Microbiol.">
        <title>The Global Catalogue of Microorganisms (GCM) 10K type strain sequencing project: providing services to taxonomists for standard genome sequencing and annotation.</title>
        <authorList>
            <consortium name="The Broad Institute Genomics Platform"/>
            <consortium name="The Broad Institute Genome Sequencing Center for Infectious Disease"/>
            <person name="Wu L."/>
            <person name="Ma J."/>
        </authorList>
    </citation>
    <scope>NUCLEOTIDE SEQUENCE [LARGE SCALE GENOMIC DNA]</scope>
    <source>
        <strain evidence="4">JCM 17688</strain>
    </source>
</reference>
<sequence>MLDSPATDSAVPDSPALDAVADVLTSEPARSSVPGVAIMCHQRPDADTVGSALALARILRARGIESTVSYPDAVPLPAGIAALPGAETFGPPGDAPVAVAVDCASRERLGDLRPWFEAAATTVVVDHHRSNVGFGTVDLVDPAANCTTELILRIADRLGVDVDAATADCLYAGLVTDTGSFRWTTPAGHRIAARLLAAGASGRELARSLLDTHPAAWLTLVSRVLGSSVEVPAAFGGRGAVYAVCTAADLGGLPWESAESLIDLLRTVESVEVAALFKEGAPGTWSASLRAKSEIDVSEFARGFGGGGHQLASGYSAEGTADEVVREFLARA</sequence>
<dbReference type="Proteomes" id="UP001500635">
    <property type="component" value="Unassembled WGS sequence"/>
</dbReference>
<dbReference type="Pfam" id="PF01368">
    <property type="entry name" value="DHH"/>
    <property type="match status" value="1"/>
</dbReference>
<gene>
    <name evidence="3" type="ORF">GCM10023147_34020</name>
</gene>
<organism evidence="3 4">
    <name type="scientific">Tsukamurella soli</name>
    <dbReference type="NCBI Taxonomy" id="644556"/>
    <lineage>
        <taxon>Bacteria</taxon>
        <taxon>Bacillati</taxon>
        <taxon>Actinomycetota</taxon>
        <taxon>Actinomycetes</taxon>
        <taxon>Mycobacteriales</taxon>
        <taxon>Tsukamurellaceae</taxon>
        <taxon>Tsukamurella</taxon>
    </lineage>
</organism>
<name>A0ABP8JYV8_9ACTN</name>
<protein>
    <submittedName>
        <fullName evidence="3">Bifunctional oligoribonuclease/PAP phosphatase NrnA</fullName>
    </submittedName>
</protein>
<dbReference type="Gene3D" id="3.90.1640.10">
    <property type="entry name" value="inorganic pyrophosphatase (n-terminal core)"/>
    <property type="match status" value="1"/>
</dbReference>
<evidence type="ECO:0000259" key="2">
    <source>
        <dbReference type="Pfam" id="PF02272"/>
    </source>
</evidence>
<evidence type="ECO:0000313" key="3">
    <source>
        <dbReference type="EMBL" id="GAA4398067.1"/>
    </source>
</evidence>
<dbReference type="SUPFAM" id="SSF64182">
    <property type="entry name" value="DHH phosphoesterases"/>
    <property type="match status" value="1"/>
</dbReference>